<name>A0A9W8CPI0_9FUNG</name>
<feature type="chain" id="PRO_5040952302" description="Reverse transcriptase zinc-binding domain-containing protein" evidence="1">
    <location>
        <begin position="20"/>
        <end position="216"/>
    </location>
</feature>
<dbReference type="Pfam" id="PF13966">
    <property type="entry name" value="zf-RVT"/>
    <property type="match status" value="1"/>
</dbReference>
<sequence length="216" mass="24376">TKHLSLVWLLAQAAVPTAAQLTHCVPGMTPLCPACDVSVENIRHYFWSCPRTRRYWLLVSRFLTHIQPAEPPVTVTVDMPAVAAGFSKWSRVIPNAHALRGLAVWEVYRAHTEISDGKIKTGDQMFIRFKTAVTLRVLHDLHYAYAICKSDEIFRNRWLKVPNRWFHIEPGGPDQNDKIVFSGSSPSDSRFKYFVDSNGHICSTTDESAADPATLQ</sequence>
<dbReference type="EMBL" id="JANBOJ010000609">
    <property type="protein sequence ID" value="KAJ1718857.1"/>
    <property type="molecule type" value="Genomic_DNA"/>
</dbReference>
<accession>A0A9W8CPI0</accession>
<feature type="non-terminal residue" evidence="3">
    <location>
        <position position="1"/>
    </location>
</feature>
<comment type="caution">
    <text evidence="3">The sequence shown here is derived from an EMBL/GenBank/DDBJ whole genome shotgun (WGS) entry which is preliminary data.</text>
</comment>
<evidence type="ECO:0000259" key="2">
    <source>
        <dbReference type="Pfam" id="PF13966"/>
    </source>
</evidence>
<proteinExistence type="predicted"/>
<dbReference type="InterPro" id="IPR026960">
    <property type="entry name" value="RVT-Znf"/>
</dbReference>
<keyword evidence="1" id="KW-0732">Signal</keyword>
<dbReference type="Proteomes" id="UP001149813">
    <property type="component" value="Unassembled WGS sequence"/>
</dbReference>
<reference evidence="3" key="1">
    <citation type="submission" date="2022-07" db="EMBL/GenBank/DDBJ databases">
        <title>Phylogenomic reconstructions and comparative analyses of Kickxellomycotina fungi.</title>
        <authorList>
            <person name="Reynolds N.K."/>
            <person name="Stajich J.E."/>
            <person name="Barry K."/>
            <person name="Grigoriev I.V."/>
            <person name="Crous P."/>
            <person name="Smith M.E."/>
        </authorList>
    </citation>
    <scope>NUCLEOTIDE SEQUENCE</scope>
    <source>
        <strain evidence="3">NBRC 32514</strain>
    </source>
</reference>
<dbReference type="AlphaFoldDB" id="A0A9W8CPI0"/>
<protein>
    <recommendedName>
        <fullName evidence="2">Reverse transcriptase zinc-binding domain-containing protein</fullName>
    </recommendedName>
</protein>
<evidence type="ECO:0000313" key="4">
    <source>
        <dbReference type="Proteomes" id="UP001149813"/>
    </source>
</evidence>
<dbReference type="OrthoDB" id="5522521at2759"/>
<feature type="signal peptide" evidence="1">
    <location>
        <begin position="1"/>
        <end position="19"/>
    </location>
</feature>
<organism evidence="3 4">
    <name type="scientific">Coemansia erecta</name>
    <dbReference type="NCBI Taxonomy" id="147472"/>
    <lineage>
        <taxon>Eukaryota</taxon>
        <taxon>Fungi</taxon>
        <taxon>Fungi incertae sedis</taxon>
        <taxon>Zoopagomycota</taxon>
        <taxon>Kickxellomycotina</taxon>
        <taxon>Kickxellomycetes</taxon>
        <taxon>Kickxellales</taxon>
        <taxon>Kickxellaceae</taxon>
        <taxon>Coemansia</taxon>
    </lineage>
</organism>
<evidence type="ECO:0000256" key="1">
    <source>
        <dbReference type="SAM" id="SignalP"/>
    </source>
</evidence>
<feature type="domain" description="Reverse transcriptase zinc-binding" evidence="2">
    <location>
        <begin position="2"/>
        <end position="56"/>
    </location>
</feature>
<keyword evidence="4" id="KW-1185">Reference proteome</keyword>
<gene>
    <name evidence="3" type="ORF">LPJ53_006264</name>
</gene>
<evidence type="ECO:0000313" key="3">
    <source>
        <dbReference type="EMBL" id="KAJ1718857.1"/>
    </source>
</evidence>